<dbReference type="GO" id="GO:0008610">
    <property type="term" value="P:lipid biosynthetic process"/>
    <property type="evidence" value="ECO:0007669"/>
    <property type="project" value="UniProtKB-ARBA"/>
</dbReference>
<protein>
    <recommendedName>
        <fullName evidence="15">Steroid 21-hydroxylase</fullName>
        <ecNumber evidence="14">1.14.14.16</ecNumber>
    </recommendedName>
    <alternativeName>
        <fullName evidence="19">21-OHase</fullName>
    </alternativeName>
    <alternativeName>
        <fullName evidence="16">Cytochrome P-450c21</fullName>
    </alternativeName>
    <alternativeName>
        <fullName evidence="20">Cytochrome P450 21</fullName>
    </alternativeName>
    <alternativeName>
        <fullName evidence="18">Cytochrome P450 XXI</fullName>
    </alternativeName>
    <alternativeName>
        <fullName evidence="17">Cytochrome P450-C21</fullName>
    </alternativeName>
</protein>
<dbReference type="eggNOG" id="KOG0156">
    <property type="taxonomic scope" value="Eukaryota"/>
</dbReference>
<keyword evidence="11 22" id="KW-0503">Monooxygenase</keyword>
<evidence type="ECO:0000256" key="22">
    <source>
        <dbReference type="RuleBase" id="RU000461"/>
    </source>
</evidence>
<evidence type="ECO:0000256" key="15">
    <source>
        <dbReference type="ARBA" id="ARBA00044116"/>
    </source>
</evidence>
<evidence type="ECO:0000256" key="10">
    <source>
        <dbReference type="ARBA" id="ARBA00023004"/>
    </source>
</evidence>
<evidence type="ECO:0000256" key="13">
    <source>
        <dbReference type="ARBA" id="ARBA00023136"/>
    </source>
</evidence>
<dbReference type="PRINTS" id="PR00385">
    <property type="entry name" value="P450"/>
</dbReference>
<dbReference type="Gene3D" id="1.10.630.10">
    <property type="entry name" value="Cytochrome P450"/>
    <property type="match status" value="1"/>
</dbReference>
<evidence type="ECO:0000256" key="7">
    <source>
        <dbReference type="ARBA" id="ARBA00022824"/>
    </source>
</evidence>
<dbReference type="EC" id="1.14.14.16" evidence="14"/>
<dbReference type="InterPro" id="IPR002401">
    <property type="entry name" value="Cyt_P450_E_grp-I"/>
</dbReference>
<keyword evidence="12" id="KW-0446">Lipid-binding</keyword>
<dbReference type="PROSITE" id="PS00086">
    <property type="entry name" value="CYTOCHROME_P450"/>
    <property type="match status" value="1"/>
</dbReference>
<dbReference type="GO" id="GO:0020037">
    <property type="term" value="F:heme binding"/>
    <property type="evidence" value="ECO:0007669"/>
    <property type="project" value="InterPro"/>
</dbReference>
<keyword evidence="5 21" id="KW-0349">Heme</keyword>
<dbReference type="InterPro" id="IPR006141">
    <property type="entry name" value="Intein_N"/>
</dbReference>
<dbReference type="HOGENOM" id="CLU_001570_22_0_1"/>
<evidence type="ECO:0000256" key="21">
    <source>
        <dbReference type="PIRSR" id="PIRSR602401-1"/>
    </source>
</evidence>
<dbReference type="CDD" id="cd11027">
    <property type="entry name" value="CYP17A1-like"/>
    <property type="match status" value="1"/>
</dbReference>
<dbReference type="PROSITE" id="PS50817">
    <property type="entry name" value="INTEIN_N_TER"/>
    <property type="match status" value="1"/>
</dbReference>
<evidence type="ECO:0000256" key="8">
    <source>
        <dbReference type="ARBA" id="ARBA00022848"/>
    </source>
</evidence>
<evidence type="ECO:0000313" key="24">
    <source>
        <dbReference type="Proteomes" id="UP000001593"/>
    </source>
</evidence>
<dbReference type="PRINTS" id="PR00463">
    <property type="entry name" value="EP450I"/>
</dbReference>
<dbReference type="InterPro" id="IPR001128">
    <property type="entry name" value="Cyt_P450"/>
</dbReference>
<evidence type="ECO:0000256" key="4">
    <source>
        <dbReference type="ARBA" id="ARBA00010617"/>
    </source>
</evidence>
<dbReference type="GO" id="GO:0016539">
    <property type="term" value="P:intein-mediated protein splicing"/>
    <property type="evidence" value="ECO:0007669"/>
    <property type="project" value="InterPro"/>
</dbReference>
<evidence type="ECO:0000256" key="18">
    <source>
        <dbReference type="ARBA" id="ARBA00044282"/>
    </source>
</evidence>
<dbReference type="EMBL" id="DS469522">
    <property type="protein sequence ID" value="EDO46999.1"/>
    <property type="molecule type" value="Genomic_DNA"/>
</dbReference>
<evidence type="ECO:0000256" key="16">
    <source>
        <dbReference type="ARBA" id="ARBA00044217"/>
    </source>
</evidence>
<dbReference type="PANTHER" id="PTHR24289">
    <property type="entry name" value="STEROID 17-ALPHA-HYDROXYLASE/17,20 LYASE"/>
    <property type="match status" value="1"/>
</dbReference>
<dbReference type="OMA" id="WDEATSF"/>
<evidence type="ECO:0000313" key="23">
    <source>
        <dbReference type="EMBL" id="EDO46999.1"/>
    </source>
</evidence>
<keyword evidence="10 21" id="KW-0408">Iron</keyword>
<dbReference type="KEGG" id="nve:5519147"/>
<dbReference type="GO" id="GO:0042448">
    <property type="term" value="P:progesterone metabolic process"/>
    <property type="evidence" value="ECO:0000318"/>
    <property type="project" value="GO_Central"/>
</dbReference>
<proteinExistence type="inferred from homology"/>
<dbReference type="Pfam" id="PF00067">
    <property type="entry name" value="p450"/>
    <property type="match status" value="1"/>
</dbReference>
<evidence type="ECO:0000256" key="17">
    <source>
        <dbReference type="ARBA" id="ARBA00044265"/>
    </source>
</evidence>
<keyword evidence="7" id="KW-0256">Endoplasmic reticulum</keyword>
<evidence type="ECO:0000256" key="11">
    <source>
        <dbReference type="ARBA" id="ARBA00023033"/>
    </source>
</evidence>
<evidence type="ECO:0000256" key="6">
    <source>
        <dbReference type="ARBA" id="ARBA00022723"/>
    </source>
</evidence>
<comment type="similarity">
    <text evidence="4 22">Belongs to the cytochrome P450 family.</text>
</comment>
<dbReference type="AlphaFoldDB" id="A7RN35"/>
<dbReference type="FunFam" id="1.10.630.10:FF:000049">
    <property type="entry name" value="steroid 21-hydroxylase isoform X1"/>
    <property type="match status" value="1"/>
</dbReference>
<feature type="binding site" description="axial binding residue" evidence="21">
    <location>
        <position position="402"/>
    </location>
    <ligand>
        <name>heme</name>
        <dbReference type="ChEBI" id="CHEBI:30413"/>
    </ligand>
    <ligandPart>
        <name>Fe</name>
        <dbReference type="ChEBI" id="CHEBI:18248"/>
    </ligandPart>
</feature>
<evidence type="ECO:0000256" key="5">
    <source>
        <dbReference type="ARBA" id="ARBA00022617"/>
    </source>
</evidence>
<evidence type="ECO:0000256" key="19">
    <source>
        <dbReference type="ARBA" id="ARBA00044304"/>
    </source>
</evidence>
<keyword evidence="24" id="KW-1185">Reference proteome</keyword>
<evidence type="ECO:0000256" key="3">
    <source>
        <dbReference type="ARBA" id="ARBA00004586"/>
    </source>
</evidence>
<keyword evidence="8" id="KW-0492">Microsome</keyword>
<gene>
    <name evidence="23" type="ORF">NEMVEDRAFT_v1g87502</name>
</gene>
<keyword evidence="9 22" id="KW-0560">Oxidoreductase</keyword>
<evidence type="ECO:0000256" key="9">
    <source>
        <dbReference type="ARBA" id="ARBA00023002"/>
    </source>
</evidence>
<dbReference type="Proteomes" id="UP000001593">
    <property type="component" value="Unassembled WGS sequence"/>
</dbReference>
<dbReference type="GO" id="GO:0005789">
    <property type="term" value="C:endoplasmic reticulum membrane"/>
    <property type="evidence" value="ECO:0007669"/>
    <property type="project" value="UniProtKB-SubCell"/>
</dbReference>
<dbReference type="PhylomeDB" id="A7RN35"/>
<dbReference type="InterPro" id="IPR017972">
    <property type="entry name" value="Cyt_P450_CS"/>
</dbReference>
<evidence type="ECO:0000256" key="20">
    <source>
        <dbReference type="ARBA" id="ARBA00044342"/>
    </source>
</evidence>
<name>A7RN35_NEMVE</name>
<dbReference type="STRING" id="45351.A7RN35"/>
<dbReference type="InterPro" id="IPR036396">
    <property type="entry name" value="Cyt_P450_sf"/>
</dbReference>
<comment type="cofactor">
    <cofactor evidence="21">
        <name>heme</name>
        <dbReference type="ChEBI" id="CHEBI:30413"/>
    </cofactor>
</comment>
<dbReference type="SUPFAM" id="SSF48264">
    <property type="entry name" value="Cytochrome P450"/>
    <property type="match status" value="1"/>
</dbReference>
<dbReference type="InParanoid" id="A7RN35"/>
<evidence type="ECO:0000256" key="14">
    <source>
        <dbReference type="ARBA" id="ARBA00044040"/>
    </source>
</evidence>
<dbReference type="GO" id="GO:0004508">
    <property type="term" value="F:steroid 17-alpha-monooxygenase activity"/>
    <property type="evidence" value="ECO:0000318"/>
    <property type="project" value="GO_Central"/>
</dbReference>
<evidence type="ECO:0000256" key="2">
    <source>
        <dbReference type="ARBA" id="ARBA00004524"/>
    </source>
</evidence>
<dbReference type="GO" id="GO:0008289">
    <property type="term" value="F:lipid binding"/>
    <property type="evidence" value="ECO:0007669"/>
    <property type="project" value="UniProtKB-KW"/>
</dbReference>
<keyword evidence="13" id="KW-0472">Membrane</keyword>
<sequence length="459" mass="52463">MVSFVGAHYFYLQIQIEFTKAAKQYGDVFMLCLPGERTVVISSASIARDAVLTKKDDFSGRPYKFTWDYLTRGSRDIAIGDFSPSLILQRKIVHSAMRSYMSRLESTVIREVDELTKRLRSHHSKPMDPGHDFFLTTLNVICAIVYGQRYEIDDPEFLRIVDYNEKMFRLLAAVNLLNTLPFLAKLPIKDSRDLEYVRITRDELLDRKLNEHRETYEEGNIRDLTDALIKALEEAKKEDSKVKDLITQDHVVLTMADAFSGGLETTTSTLRWFFVYMMSNPEVQARVHAELDDVIGRDVMPRWEDKDRLPYLEAVIAETLRLSSVVALAVPHKTIQDTTLEGYDIPKGTTVLLNIWAMHHNETEWTCPLKFDPSRFLDSDGNFSAGSGSRSYLPFGAGRRVCIGEALAKQELFVVISRLMHKFVNETAESPLPPFVGSMGLVHVAEPYEVCFKERLRSL</sequence>
<dbReference type="GO" id="GO:0005506">
    <property type="term" value="F:iron ion binding"/>
    <property type="evidence" value="ECO:0007669"/>
    <property type="project" value="InterPro"/>
</dbReference>
<keyword evidence="6 21" id="KW-0479">Metal-binding</keyword>
<evidence type="ECO:0000256" key="1">
    <source>
        <dbReference type="ARBA" id="ARBA00004184"/>
    </source>
</evidence>
<dbReference type="GO" id="GO:0004509">
    <property type="term" value="F:steroid 21-monooxygenase activity"/>
    <property type="evidence" value="ECO:0007669"/>
    <property type="project" value="UniProtKB-EC"/>
</dbReference>
<reference evidence="23 24" key="1">
    <citation type="journal article" date="2007" name="Science">
        <title>Sea anemone genome reveals ancestral eumetazoan gene repertoire and genomic organization.</title>
        <authorList>
            <person name="Putnam N.H."/>
            <person name="Srivastava M."/>
            <person name="Hellsten U."/>
            <person name="Dirks B."/>
            <person name="Chapman J."/>
            <person name="Salamov A."/>
            <person name="Terry A."/>
            <person name="Shapiro H."/>
            <person name="Lindquist E."/>
            <person name="Kapitonov V.V."/>
            <person name="Jurka J."/>
            <person name="Genikhovich G."/>
            <person name="Grigoriev I.V."/>
            <person name="Lucas S.M."/>
            <person name="Steele R.E."/>
            <person name="Finnerty J.R."/>
            <person name="Technau U."/>
            <person name="Martindale M.Q."/>
            <person name="Rokhsar D.S."/>
        </authorList>
    </citation>
    <scope>NUCLEOTIDE SEQUENCE [LARGE SCALE GENOMIC DNA]</scope>
    <source>
        <strain evidence="24">CH2 X CH6</strain>
    </source>
</reference>
<accession>A7RN35</accession>
<dbReference type="PANTHER" id="PTHR24289:SF1">
    <property type="entry name" value="STEROID 17-ALPHA-HYDROXYLASE_17,20 LYASE"/>
    <property type="match status" value="1"/>
</dbReference>
<comment type="subcellular location">
    <subcellularLocation>
        <location evidence="1">Endomembrane system</location>
        <topology evidence="1">Peripheral membrane protein</topology>
    </subcellularLocation>
    <subcellularLocation>
        <location evidence="3">Endoplasmic reticulum membrane</location>
    </subcellularLocation>
    <subcellularLocation>
        <location evidence="2">Microsome membrane</location>
    </subcellularLocation>
</comment>
<organism evidence="23 24">
    <name type="scientific">Nematostella vectensis</name>
    <name type="common">Starlet sea anemone</name>
    <dbReference type="NCBI Taxonomy" id="45351"/>
    <lineage>
        <taxon>Eukaryota</taxon>
        <taxon>Metazoa</taxon>
        <taxon>Cnidaria</taxon>
        <taxon>Anthozoa</taxon>
        <taxon>Hexacorallia</taxon>
        <taxon>Actiniaria</taxon>
        <taxon>Edwardsiidae</taxon>
        <taxon>Nematostella</taxon>
    </lineage>
</organism>
<evidence type="ECO:0000256" key="12">
    <source>
        <dbReference type="ARBA" id="ARBA00023121"/>
    </source>
</evidence>
<dbReference type="GO" id="GO:0042446">
    <property type="term" value="P:hormone biosynthetic process"/>
    <property type="evidence" value="ECO:0000318"/>
    <property type="project" value="GO_Central"/>
</dbReference>